<organism evidence="3 4">
    <name type="scientific">Streptomyces aidingensis</name>
    <dbReference type="NCBI Taxonomy" id="910347"/>
    <lineage>
        <taxon>Bacteria</taxon>
        <taxon>Bacillati</taxon>
        <taxon>Actinomycetota</taxon>
        <taxon>Actinomycetes</taxon>
        <taxon>Kitasatosporales</taxon>
        <taxon>Streptomycetaceae</taxon>
        <taxon>Streptomyces</taxon>
    </lineage>
</organism>
<feature type="compositionally biased region" description="Polar residues" evidence="2">
    <location>
        <begin position="1"/>
        <end position="11"/>
    </location>
</feature>
<dbReference type="Proteomes" id="UP000199207">
    <property type="component" value="Unassembled WGS sequence"/>
</dbReference>
<evidence type="ECO:0000313" key="4">
    <source>
        <dbReference type="Proteomes" id="UP000199207"/>
    </source>
</evidence>
<feature type="coiled-coil region" evidence="1">
    <location>
        <begin position="58"/>
        <end position="92"/>
    </location>
</feature>
<feature type="region of interest" description="Disordered" evidence="2">
    <location>
        <begin position="100"/>
        <end position="124"/>
    </location>
</feature>
<sequence>MPDTPTGNSGSFVRRSRGYPGRDRLDAASMRFRRAVARLHREGQRSDPQTAAKLGPIVAEAEAVLLRLAERAEKAENESARNRRLLAEEEARLDRLLRRAARRGLPVDGTGGRPEPPPGSGARP</sequence>
<dbReference type="EMBL" id="FOLM01000021">
    <property type="protein sequence ID" value="SFD61783.1"/>
    <property type="molecule type" value="Genomic_DNA"/>
</dbReference>
<evidence type="ECO:0000313" key="3">
    <source>
        <dbReference type="EMBL" id="SFD61783.1"/>
    </source>
</evidence>
<protein>
    <submittedName>
        <fullName evidence="3">Uncharacterized protein</fullName>
    </submittedName>
</protein>
<dbReference type="AlphaFoldDB" id="A0A1I1TZF1"/>
<accession>A0A1I1TZF1</accession>
<dbReference type="OrthoDB" id="10010870at2"/>
<gene>
    <name evidence="3" type="ORF">SAMN05421773_12121</name>
</gene>
<reference evidence="3 4" key="1">
    <citation type="submission" date="2016-10" db="EMBL/GenBank/DDBJ databases">
        <authorList>
            <person name="de Groot N.N."/>
        </authorList>
    </citation>
    <scope>NUCLEOTIDE SEQUENCE [LARGE SCALE GENOMIC DNA]</scope>
    <source>
        <strain evidence="3 4">CGMCC 4.5739</strain>
    </source>
</reference>
<dbReference type="RefSeq" id="WP_093841274.1">
    <property type="nucleotide sequence ID" value="NZ_FOLM01000021.1"/>
</dbReference>
<keyword evidence="1" id="KW-0175">Coiled coil</keyword>
<proteinExistence type="predicted"/>
<evidence type="ECO:0000256" key="2">
    <source>
        <dbReference type="SAM" id="MobiDB-lite"/>
    </source>
</evidence>
<feature type="compositionally biased region" description="Pro residues" evidence="2">
    <location>
        <begin position="114"/>
        <end position="124"/>
    </location>
</feature>
<evidence type="ECO:0000256" key="1">
    <source>
        <dbReference type="SAM" id="Coils"/>
    </source>
</evidence>
<keyword evidence="4" id="KW-1185">Reference proteome</keyword>
<feature type="region of interest" description="Disordered" evidence="2">
    <location>
        <begin position="1"/>
        <end position="26"/>
    </location>
</feature>
<name>A0A1I1TZF1_9ACTN</name>